<dbReference type="AlphaFoldDB" id="A0A564YPG2"/>
<proteinExistence type="predicted"/>
<accession>A0A564YPG2</accession>
<dbReference type="Proteomes" id="UP000321570">
    <property type="component" value="Unassembled WGS sequence"/>
</dbReference>
<dbReference type="EMBL" id="CABIJS010000322">
    <property type="protein sequence ID" value="VUZ49151.1"/>
    <property type="molecule type" value="Genomic_DNA"/>
</dbReference>
<evidence type="ECO:0000313" key="1">
    <source>
        <dbReference type="EMBL" id="VUZ49151.1"/>
    </source>
</evidence>
<sequence>MQQSEQMASKMVLKSLELLKFMCTIADAIHQLIIKNRNLIQGEAVGIIELWVISTREPQMHSLRAVLTPPLQSPLRLTRCNCANAPEFDARCTQKVSCASNIPRKLNERPHQTLHNFEISSYRSNLNRGQLDSTSTS</sequence>
<organism evidence="1 2">
    <name type="scientific">Hymenolepis diminuta</name>
    <name type="common">Rat tapeworm</name>
    <dbReference type="NCBI Taxonomy" id="6216"/>
    <lineage>
        <taxon>Eukaryota</taxon>
        <taxon>Metazoa</taxon>
        <taxon>Spiralia</taxon>
        <taxon>Lophotrochozoa</taxon>
        <taxon>Platyhelminthes</taxon>
        <taxon>Cestoda</taxon>
        <taxon>Eucestoda</taxon>
        <taxon>Cyclophyllidea</taxon>
        <taxon>Hymenolepididae</taxon>
        <taxon>Hymenolepis</taxon>
    </lineage>
</organism>
<reference evidence="1 2" key="1">
    <citation type="submission" date="2019-07" db="EMBL/GenBank/DDBJ databases">
        <authorList>
            <person name="Jastrzebski P J."/>
            <person name="Paukszto L."/>
            <person name="Jastrzebski P J."/>
        </authorList>
    </citation>
    <scope>NUCLEOTIDE SEQUENCE [LARGE SCALE GENOMIC DNA]</scope>
    <source>
        <strain evidence="1 2">WMS-il1</strain>
    </source>
</reference>
<keyword evidence="2" id="KW-1185">Reference proteome</keyword>
<gene>
    <name evidence="1" type="ORF">WMSIL1_LOCUS8377</name>
</gene>
<protein>
    <submittedName>
        <fullName evidence="1">Uncharacterized protein</fullName>
    </submittedName>
</protein>
<name>A0A564YPG2_HYMDI</name>
<evidence type="ECO:0000313" key="2">
    <source>
        <dbReference type="Proteomes" id="UP000321570"/>
    </source>
</evidence>